<evidence type="ECO:0000256" key="9">
    <source>
        <dbReference type="ARBA" id="ARBA00066799"/>
    </source>
</evidence>
<dbReference type="EC" id="2.4.1.202" evidence="9"/>
<comment type="function">
    <text evidence="8">Glucosyltransferase involved in the last step of benzoxazinoid glucoside biosynthesis. Catalyzes the glucosylation of hydroxamic acids utilizing UDP-glucose as glucose doner, reducing the toxicity of these natural insecticides for storage. Can use DIMBOA and DIBOA as substrates, HMBOA (2-hydroxy-7-methoxy-2H-1,4-benzoxazin-3(4H)-one) and HBOA (2-hydroxy-2H-1,4-benzoxazin-3(4H)-one) with a lower efficiency, but not indole acetic acid or quercitin.</text>
</comment>
<dbReference type="AlphaFoldDB" id="A0AAV5CDH3"/>
<feature type="region of interest" description="Disordered" evidence="10">
    <location>
        <begin position="377"/>
        <end position="413"/>
    </location>
</feature>
<dbReference type="SUPFAM" id="SSF53756">
    <property type="entry name" value="UDP-Glycosyltransferase/glycogen phosphorylase"/>
    <property type="match status" value="1"/>
</dbReference>
<sequence>MFRLAGVLHSRGFAITVFHTHFNAPDPAHHPRYRFVPVPDDGTTGAPGDGIKGVVAHVVALGGACEAAFRTRLSAVLEECYSRDDAVACLVADAHLPEMVGVANALGVPALTLRTGSAACFAGFLAFPTFCDKGYVPVQNAEAEMELPELPPYRVRDLMHFRADGFDKARELLARAVAAVKASSGLILNTFDALEGPELAGLRRDLSIPVFDVGPLHVFSPAADSSLLRQDASCLAWLDAWPADSVLYVSLGSLASMSPRDLVETAWGIAASGVPFLWVLRPGLVKGEQQQQQLPDGFEAATRGRGLMVDWAPQEEVLRHGAVGGFWTHSGWNSTTESACAGVPMLCRPSFGDQRGNAAYVERVWRAGFELEGELERGRSRGRRTPAHGGGGRQRDEGEGRGAEAGGGGVRLR</sequence>
<evidence type="ECO:0000256" key="3">
    <source>
        <dbReference type="ARBA" id="ARBA00009995"/>
    </source>
</evidence>
<dbReference type="GO" id="GO:0047254">
    <property type="term" value="F:2,4-dihydroxy-7-methoxy-2H-1,4-benzoxazin-3(4H)-one 2-D-glucosyltransferase activity"/>
    <property type="evidence" value="ECO:0007669"/>
    <property type="project" value="UniProtKB-EC"/>
</dbReference>
<keyword evidence="12" id="KW-1185">Reference proteome</keyword>
<dbReference type="PANTHER" id="PTHR11926:SF1400">
    <property type="entry name" value="DIMBOA UDP-GLUCOSYLTRANSFERASE BX8"/>
    <property type="match status" value="1"/>
</dbReference>
<dbReference type="EMBL" id="BQKI01000006">
    <property type="protein sequence ID" value="GJM96338.1"/>
    <property type="molecule type" value="Genomic_DNA"/>
</dbReference>
<dbReference type="FunFam" id="3.40.50.2000:FF:000120">
    <property type="entry name" value="UDP-glycosyltransferase 76C1"/>
    <property type="match status" value="1"/>
</dbReference>
<evidence type="ECO:0000313" key="12">
    <source>
        <dbReference type="Proteomes" id="UP001054889"/>
    </source>
</evidence>
<evidence type="ECO:0000256" key="8">
    <source>
        <dbReference type="ARBA" id="ARBA00058304"/>
    </source>
</evidence>
<dbReference type="InterPro" id="IPR002213">
    <property type="entry name" value="UDP_glucos_trans"/>
</dbReference>
<evidence type="ECO:0000256" key="1">
    <source>
        <dbReference type="ARBA" id="ARBA00001913"/>
    </source>
</evidence>
<dbReference type="FunFam" id="3.40.50.2000:FF:000040">
    <property type="entry name" value="UDP-glycosyltransferase 76C1"/>
    <property type="match status" value="1"/>
</dbReference>
<evidence type="ECO:0000256" key="7">
    <source>
        <dbReference type="ARBA" id="ARBA00052327"/>
    </source>
</evidence>
<comment type="cofactor">
    <cofactor evidence="2">
        <name>Mg(2+)</name>
        <dbReference type="ChEBI" id="CHEBI:18420"/>
    </cofactor>
</comment>
<comment type="caution">
    <text evidence="11">The sequence shown here is derived from an EMBL/GenBank/DDBJ whole genome shotgun (WGS) entry which is preliminary data.</text>
</comment>
<reference evidence="11" key="2">
    <citation type="submission" date="2021-12" db="EMBL/GenBank/DDBJ databases">
        <title>Resequencing data analysis of finger millet.</title>
        <authorList>
            <person name="Hatakeyama M."/>
            <person name="Aluri S."/>
            <person name="Balachadran M.T."/>
            <person name="Sivarajan S.R."/>
            <person name="Poveda L."/>
            <person name="Shimizu-Inatsugi R."/>
            <person name="Schlapbach R."/>
            <person name="Sreeman S.M."/>
            <person name="Shimizu K.K."/>
        </authorList>
    </citation>
    <scope>NUCLEOTIDE SEQUENCE</scope>
</reference>
<gene>
    <name evidence="11" type="primary">ga13162</name>
    <name evidence="11" type="ORF">PR202_ga13162</name>
</gene>
<evidence type="ECO:0000313" key="11">
    <source>
        <dbReference type="EMBL" id="GJM96338.1"/>
    </source>
</evidence>
<protein>
    <recommendedName>
        <fullName evidence="9">2,4-dihydroxy-7-methoxy-2H-1,4-benzoxazin-3(4H)-one 2-D-glucosyltransferase</fullName>
        <ecNumber evidence="9">2.4.1.202</ecNumber>
    </recommendedName>
</protein>
<dbReference type="GO" id="GO:0080044">
    <property type="term" value="F:quercetin 7-O-glucosyltransferase activity"/>
    <property type="evidence" value="ECO:0007669"/>
    <property type="project" value="TreeGrafter"/>
</dbReference>
<evidence type="ECO:0000256" key="5">
    <source>
        <dbReference type="ARBA" id="ARBA00022679"/>
    </source>
</evidence>
<reference evidence="11" key="1">
    <citation type="journal article" date="2018" name="DNA Res.">
        <title>Multiple hybrid de novo genome assembly of finger millet, an orphan allotetraploid crop.</title>
        <authorList>
            <person name="Hatakeyama M."/>
            <person name="Aluri S."/>
            <person name="Balachadran M.T."/>
            <person name="Sivarajan S.R."/>
            <person name="Patrignani A."/>
            <person name="Gruter S."/>
            <person name="Poveda L."/>
            <person name="Shimizu-Inatsugi R."/>
            <person name="Baeten J."/>
            <person name="Francoijs K.J."/>
            <person name="Nataraja K.N."/>
            <person name="Reddy Y.A.N."/>
            <person name="Phadnis S."/>
            <person name="Ravikumar R.L."/>
            <person name="Schlapbach R."/>
            <person name="Sreeman S.M."/>
            <person name="Shimizu K.K."/>
        </authorList>
    </citation>
    <scope>NUCLEOTIDE SEQUENCE</scope>
</reference>
<keyword evidence="4" id="KW-0328">Glycosyltransferase</keyword>
<proteinExistence type="inferred from homology"/>
<keyword evidence="5" id="KW-0808">Transferase</keyword>
<evidence type="ECO:0000256" key="6">
    <source>
        <dbReference type="ARBA" id="ARBA00051876"/>
    </source>
</evidence>
<comment type="similarity">
    <text evidence="3">Belongs to the UDP-glycosyltransferase family.</text>
</comment>
<evidence type="ECO:0000256" key="10">
    <source>
        <dbReference type="SAM" id="MobiDB-lite"/>
    </source>
</evidence>
<comment type="cofactor">
    <cofactor evidence="1">
        <name>Ca(2+)</name>
        <dbReference type="ChEBI" id="CHEBI:29108"/>
    </cofactor>
</comment>
<dbReference type="PANTHER" id="PTHR11926">
    <property type="entry name" value="GLUCOSYL/GLUCURONOSYL TRANSFERASES"/>
    <property type="match status" value="1"/>
</dbReference>
<comment type="catalytic activity">
    <reaction evidence="7">
        <text>DIMBOA + UDP-alpha-D-glucose = DIMBOA beta-D-glucoside + UDP + H(+)</text>
        <dbReference type="Rhea" id="RHEA:15541"/>
        <dbReference type="ChEBI" id="CHEBI:15378"/>
        <dbReference type="ChEBI" id="CHEBI:18048"/>
        <dbReference type="ChEBI" id="CHEBI:37573"/>
        <dbReference type="ChEBI" id="CHEBI:58223"/>
        <dbReference type="ChEBI" id="CHEBI:58885"/>
        <dbReference type="EC" id="2.4.1.202"/>
    </reaction>
</comment>
<dbReference type="Gene3D" id="3.40.50.2000">
    <property type="entry name" value="Glycogen Phosphorylase B"/>
    <property type="match status" value="2"/>
</dbReference>
<evidence type="ECO:0000256" key="4">
    <source>
        <dbReference type="ARBA" id="ARBA00022676"/>
    </source>
</evidence>
<dbReference type="CDD" id="cd03784">
    <property type="entry name" value="GT1_Gtf-like"/>
    <property type="match status" value="1"/>
</dbReference>
<comment type="catalytic activity">
    <reaction evidence="6">
        <text>DIBOA + UDP-alpha-D-glucose = DIBOA beta-D-glucoside + UDP + H(+)</text>
        <dbReference type="Rhea" id="RHEA:33955"/>
        <dbReference type="ChEBI" id="CHEBI:15378"/>
        <dbReference type="ChEBI" id="CHEBI:58223"/>
        <dbReference type="ChEBI" id="CHEBI:58885"/>
        <dbReference type="ChEBI" id="CHEBI:63558"/>
        <dbReference type="ChEBI" id="CHEBI:63670"/>
        <dbReference type="EC" id="2.4.1.202"/>
    </reaction>
</comment>
<dbReference type="GO" id="GO:0080043">
    <property type="term" value="F:quercetin 3-O-glucosyltransferase activity"/>
    <property type="evidence" value="ECO:0007669"/>
    <property type="project" value="TreeGrafter"/>
</dbReference>
<feature type="compositionally biased region" description="Basic and acidic residues" evidence="10">
    <location>
        <begin position="393"/>
        <end position="402"/>
    </location>
</feature>
<feature type="compositionally biased region" description="Gly residues" evidence="10">
    <location>
        <begin position="403"/>
        <end position="413"/>
    </location>
</feature>
<evidence type="ECO:0000256" key="2">
    <source>
        <dbReference type="ARBA" id="ARBA00001946"/>
    </source>
</evidence>
<name>A0AAV5CDH3_ELECO</name>
<accession>A0AAV5CDH3</accession>
<organism evidence="11 12">
    <name type="scientific">Eleusine coracana subsp. coracana</name>
    <dbReference type="NCBI Taxonomy" id="191504"/>
    <lineage>
        <taxon>Eukaryota</taxon>
        <taxon>Viridiplantae</taxon>
        <taxon>Streptophyta</taxon>
        <taxon>Embryophyta</taxon>
        <taxon>Tracheophyta</taxon>
        <taxon>Spermatophyta</taxon>
        <taxon>Magnoliopsida</taxon>
        <taxon>Liliopsida</taxon>
        <taxon>Poales</taxon>
        <taxon>Poaceae</taxon>
        <taxon>PACMAD clade</taxon>
        <taxon>Chloridoideae</taxon>
        <taxon>Cynodonteae</taxon>
        <taxon>Eleusininae</taxon>
        <taxon>Eleusine</taxon>
    </lineage>
</organism>
<dbReference type="Proteomes" id="UP001054889">
    <property type="component" value="Unassembled WGS sequence"/>
</dbReference>
<dbReference type="Pfam" id="PF00201">
    <property type="entry name" value="UDPGT"/>
    <property type="match status" value="1"/>
</dbReference>